<sequence>MSRRPLIQLLLAVAVASSMAACATAGGSHVAGLQAAGVDELLQPGHTTRAEAERLLGAGEALCFSSGWSTVHYIYRQGLPRALDFVPVIGLVASAIETSETELVLLFDADGVLRKFKLRRSS</sequence>
<accession>A0ABS8XQR2</accession>
<feature type="chain" id="PRO_5046427084" description="Lipoprotein SmpA/OmlA domain-containing protein" evidence="1">
    <location>
        <begin position="21"/>
        <end position="122"/>
    </location>
</feature>
<name>A0ABS8XQR2_9BURK</name>
<evidence type="ECO:0008006" key="4">
    <source>
        <dbReference type="Google" id="ProtNLM"/>
    </source>
</evidence>
<feature type="signal peptide" evidence="1">
    <location>
        <begin position="1"/>
        <end position="20"/>
    </location>
</feature>
<dbReference type="PROSITE" id="PS51257">
    <property type="entry name" value="PROKAR_LIPOPROTEIN"/>
    <property type="match status" value="1"/>
</dbReference>
<dbReference type="RefSeq" id="WP_233369895.1">
    <property type="nucleotide sequence ID" value="NZ_JAJTWU010000001.1"/>
</dbReference>
<reference evidence="2 3" key="1">
    <citation type="submission" date="2021-12" db="EMBL/GenBank/DDBJ databases">
        <title>Genome seq of P8.</title>
        <authorList>
            <person name="Seo T."/>
        </authorList>
    </citation>
    <scope>NUCLEOTIDE SEQUENCE [LARGE SCALE GENOMIC DNA]</scope>
    <source>
        <strain evidence="2 3">P8</strain>
    </source>
</reference>
<keyword evidence="3" id="KW-1185">Reference proteome</keyword>
<dbReference type="EMBL" id="JAJTWU010000001">
    <property type="protein sequence ID" value="MCE4553186.1"/>
    <property type="molecule type" value="Genomic_DNA"/>
</dbReference>
<keyword evidence="1" id="KW-0732">Signal</keyword>
<dbReference type="Proteomes" id="UP001200741">
    <property type="component" value="Unassembled WGS sequence"/>
</dbReference>
<evidence type="ECO:0000256" key="1">
    <source>
        <dbReference type="SAM" id="SignalP"/>
    </source>
</evidence>
<proteinExistence type="predicted"/>
<organism evidence="2 3">
    <name type="scientific">Pelomonas cellulosilytica</name>
    <dbReference type="NCBI Taxonomy" id="2906762"/>
    <lineage>
        <taxon>Bacteria</taxon>
        <taxon>Pseudomonadati</taxon>
        <taxon>Pseudomonadota</taxon>
        <taxon>Betaproteobacteria</taxon>
        <taxon>Burkholderiales</taxon>
        <taxon>Sphaerotilaceae</taxon>
        <taxon>Roseateles</taxon>
    </lineage>
</organism>
<comment type="caution">
    <text evidence="2">The sequence shown here is derived from an EMBL/GenBank/DDBJ whole genome shotgun (WGS) entry which is preliminary data.</text>
</comment>
<evidence type="ECO:0000313" key="2">
    <source>
        <dbReference type="EMBL" id="MCE4553186.1"/>
    </source>
</evidence>
<protein>
    <recommendedName>
        <fullName evidence="4">Lipoprotein SmpA/OmlA domain-containing protein</fullName>
    </recommendedName>
</protein>
<evidence type="ECO:0000313" key="3">
    <source>
        <dbReference type="Proteomes" id="UP001200741"/>
    </source>
</evidence>
<gene>
    <name evidence="2" type="ORF">LXT13_01830</name>
</gene>